<evidence type="ECO:0000256" key="8">
    <source>
        <dbReference type="ARBA" id="ARBA00049348"/>
    </source>
</evidence>
<evidence type="ECO:0000256" key="2">
    <source>
        <dbReference type="ARBA" id="ARBA00008711"/>
    </source>
</evidence>
<feature type="domain" description="Methylguanine DNA methyltransferase ribonuclease-like" evidence="11">
    <location>
        <begin position="9"/>
        <end position="66"/>
    </location>
</feature>
<reference evidence="12 13" key="1">
    <citation type="submission" date="2013-08" db="EMBL/GenBank/DDBJ databases">
        <authorList>
            <person name="Durkin A.S."/>
            <person name="Haft D.R."/>
            <person name="McCorrison J."/>
            <person name="Torralba M."/>
            <person name="Gillis M."/>
            <person name="Haft D.H."/>
            <person name="Methe B."/>
            <person name="Sutton G."/>
            <person name="Nelson K.E."/>
        </authorList>
    </citation>
    <scope>NUCLEOTIDE SEQUENCE [LARGE SCALE GENOMIC DNA]</scope>
    <source>
        <strain evidence="12 13">F0068</strain>
    </source>
</reference>
<comment type="catalytic activity">
    <reaction evidence="8 9">
        <text>a 6-O-methyl-2'-deoxyguanosine in DNA + L-cysteinyl-[protein] = S-methyl-L-cysteinyl-[protein] + a 2'-deoxyguanosine in DNA</text>
        <dbReference type="Rhea" id="RHEA:24000"/>
        <dbReference type="Rhea" id="RHEA-COMP:10131"/>
        <dbReference type="Rhea" id="RHEA-COMP:10132"/>
        <dbReference type="Rhea" id="RHEA-COMP:11367"/>
        <dbReference type="Rhea" id="RHEA-COMP:11368"/>
        <dbReference type="ChEBI" id="CHEBI:29950"/>
        <dbReference type="ChEBI" id="CHEBI:82612"/>
        <dbReference type="ChEBI" id="CHEBI:85445"/>
        <dbReference type="ChEBI" id="CHEBI:85448"/>
        <dbReference type="EC" id="2.1.1.63"/>
    </reaction>
</comment>
<evidence type="ECO:0000259" key="10">
    <source>
        <dbReference type="Pfam" id="PF01035"/>
    </source>
</evidence>
<keyword evidence="13" id="KW-1185">Reference proteome</keyword>
<dbReference type="Pfam" id="PF01035">
    <property type="entry name" value="DNA_binding_1"/>
    <property type="match status" value="1"/>
</dbReference>
<dbReference type="CDD" id="cd06445">
    <property type="entry name" value="ATase"/>
    <property type="match status" value="1"/>
</dbReference>
<keyword evidence="6 9" id="KW-0227">DNA damage</keyword>
<dbReference type="EC" id="2.1.1.63" evidence="9"/>
<protein>
    <recommendedName>
        <fullName evidence="9">Methylated-DNA--protein-cysteine methyltransferase</fullName>
        <ecNumber evidence="9">2.1.1.63</ecNumber>
    </recommendedName>
    <alternativeName>
        <fullName evidence="9">6-O-methylguanine-DNA methyltransferase</fullName>
        <shortName evidence="9">MGMT</shortName>
    </alternativeName>
    <alternativeName>
        <fullName evidence="9">O-6-methylguanine-DNA-alkyltransferase</fullName>
    </alternativeName>
</protein>
<dbReference type="EMBL" id="AWET01000004">
    <property type="protein sequence ID" value="ERK04218.1"/>
    <property type="molecule type" value="Genomic_DNA"/>
</dbReference>
<name>U2LID9_9BACT</name>
<dbReference type="InterPro" id="IPR036217">
    <property type="entry name" value="MethylDNA_cys_MeTrfase_DNAb"/>
</dbReference>
<dbReference type="InterPro" id="IPR008332">
    <property type="entry name" value="MethylG_MeTrfase_N"/>
</dbReference>
<evidence type="ECO:0000313" key="12">
    <source>
        <dbReference type="EMBL" id="ERK04218.1"/>
    </source>
</evidence>
<dbReference type="InterPro" id="IPR001497">
    <property type="entry name" value="MethylDNA_cys_MeTrfase_AS"/>
</dbReference>
<dbReference type="GO" id="GO:0006307">
    <property type="term" value="P:DNA alkylation repair"/>
    <property type="evidence" value="ECO:0007669"/>
    <property type="project" value="UniProtKB-UniRule"/>
</dbReference>
<dbReference type="Proteomes" id="UP000016600">
    <property type="component" value="Unassembled WGS sequence"/>
</dbReference>
<dbReference type="Pfam" id="PF02870">
    <property type="entry name" value="Methyltransf_1N"/>
    <property type="match status" value="1"/>
</dbReference>
<dbReference type="PANTHER" id="PTHR10815">
    <property type="entry name" value="METHYLATED-DNA--PROTEIN-CYSTEINE METHYLTRANSFERASE"/>
    <property type="match status" value="1"/>
</dbReference>
<dbReference type="GO" id="GO:0032259">
    <property type="term" value="P:methylation"/>
    <property type="evidence" value="ECO:0007669"/>
    <property type="project" value="UniProtKB-KW"/>
</dbReference>
<dbReference type="InterPro" id="IPR023546">
    <property type="entry name" value="MGMT"/>
</dbReference>
<dbReference type="SUPFAM" id="SSF53155">
    <property type="entry name" value="Methylated DNA-protein cysteine methyltransferase domain"/>
    <property type="match status" value="1"/>
</dbReference>
<feature type="domain" description="Methylated-DNA-[protein]-cysteine S-methyltransferase DNA binding" evidence="10">
    <location>
        <begin position="80"/>
        <end position="164"/>
    </location>
</feature>
<evidence type="ECO:0000256" key="6">
    <source>
        <dbReference type="ARBA" id="ARBA00022763"/>
    </source>
</evidence>
<comment type="catalytic activity">
    <reaction evidence="1 9">
        <text>a 4-O-methyl-thymidine in DNA + L-cysteinyl-[protein] = a thymidine in DNA + S-methyl-L-cysteinyl-[protein]</text>
        <dbReference type="Rhea" id="RHEA:53428"/>
        <dbReference type="Rhea" id="RHEA-COMP:10131"/>
        <dbReference type="Rhea" id="RHEA-COMP:10132"/>
        <dbReference type="Rhea" id="RHEA-COMP:13555"/>
        <dbReference type="Rhea" id="RHEA-COMP:13556"/>
        <dbReference type="ChEBI" id="CHEBI:29950"/>
        <dbReference type="ChEBI" id="CHEBI:82612"/>
        <dbReference type="ChEBI" id="CHEBI:137386"/>
        <dbReference type="ChEBI" id="CHEBI:137387"/>
        <dbReference type="EC" id="2.1.1.63"/>
    </reaction>
</comment>
<dbReference type="InterPro" id="IPR036631">
    <property type="entry name" value="MGMT_N_sf"/>
</dbReference>
<dbReference type="GO" id="GO:0003677">
    <property type="term" value="F:DNA binding"/>
    <property type="evidence" value="ECO:0007669"/>
    <property type="project" value="UniProtKB-KW"/>
</dbReference>
<comment type="function">
    <text evidence="9">Involved in the cellular defense against the biological effects of O6-methylguanine (O6-MeG) and O4-methylthymine (O4-MeT) in DNA. Repairs the methylated nucleobase in DNA by stoichiometrically transferring the methyl group to a cysteine residue in the enzyme. This is a suicide reaction: the enzyme is irreversibly inactivated.</text>
</comment>
<evidence type="ECO:0000256" key="7">
    <source>
        <dbReference type="ARBA" id="ARBA00023204"/>
    </source>
</evidence>
<dbReference type="HAMAP" id="MF_00772">
    <property type="entry name" value="OGT"/>
    <property type="match status" value="1"/>
</dbReference>
<evidence type="ECO:0000259" key="11">
    <source>
        <dbReference type="Pfam" id="PF02870"/>
    </source>
</evidence>
<dbReference type="PANTHER" id="PTHR10815:SF5">
    <property type="entry name" value="METHYLATED-DNA--PROTEIN-CYSTEINE METHYLTRANSFERASE"/>
    <property type="match status" value="1"/>
</dbReference>
<comment type="caution">
    <text evidence="12">The sequence shown here is derived from an EMBL/GenBank/DDBJ whole genome shotgun (WGS) entry which is preliminary data.</text>
</comment>
<keyword evidence="4 9" id="KW-0489">Methyltransferase</keyword>
<dbReference type="SUPFAM" id="SSF46767">
    <property type="entry name" value="Methylated DNA-protein cysteine methyltransferase, C-terminal domain"/>
    <property type="match status" value="1"/>
</dbReference>
<keyword evidence="3 9" id="KW-0963">Cytoplasm</keyword>
<evidence type="ECO:0000256" key="9">
    <source>
        <dbReference type="HAMAP-Rule" id="MF_00772"/>
    </source>
</evidence>
<keyword evidence="7 9" id="KW-0234">DNA repair</keyword>
<proteinExistence type="inferred from homology"/>
<dbReference type="GO" id="GO:0005737">
    <property type="term" value="C:cytoplasm"/>
    <property type="evidence" value="ECO:0007669"/>
    <property type="project" value="UniProtKB-SubCell"/>
</dbReference>
<dbReference type="InterPro" id="IPR036388">
    <property type="entry name" value="WH-like_DNA-bd_sf"/>
</dbReference>
<evidence type="ECO:0000256" key="1">
    <source>
        <dbReference type="ARBA" id="ARBA00001286"/>
    </source>
</evidence>
<dbReference type="PROSITE" id="PS00374">
    <property type="entry name" value="MGMT"/>
    <property type="match status" value="1"/>
</dbReference>
<comment type="similarity">
    <text evidence="2 9">Belongs to the MGMT family.</text>
</comment>
<dbReference type="Gene3D" id="1.10.10.10">
    <property type="entry name" value="Winged helix-like DNA-binding domain superfamily/Winged helix DNA-binding domain"/>
    <property type="match status" value="1"/>
</dbReference>
<accession>U2LID9</accession>
<dbReference type="AlphaFoldDB" id="U2LID9"/>
<dbReference type="PATRIC" id="fig|1081904.3.peg.118"/>
<comment type="subcellular location">
    <subcellularLocation>
        <location evidence="9">Cytoplasm</location>
    </subcellularLocation>
</comment>
<dbReference type="InterPro" id="IPR014048">
    <property type="entry name" value="MethylDNA_cys_MeTrfase_DNA-bd"/>
</dbReference>
<gene>
    <name evidence="12" type="ORF">HMPREF1218_1090</name>
</gene>
<organism evidence="12 13">
    <name type="scientific">Hoylesella pleuritidis F0068</name>
    <dbReference type="NCBI Taxonomy" id="1081904"/>
    <lineage>
        <taxon>Bacteria</taxon>
        <taxon>Pseudomonadati</taxon>
        <taxon>Bacteroidota</taxon>
        <taxon>Bacteroidia</taxon>
        <taxon>Bacteroidales</taxon>
        <taxon>Prevotellaceae</taxon>
        <taxon>Hoylesella</taxon>
    </lineage>
</organism>
<sequence length="187" mass="20394">MSNNYVCEYVSPIGLLHLVSDGEALTELWIEGQRYAEKSGIKGEKRDNLSIFNTTRQWLDVYFSGRNPGNSPAVNLIGSPFQLSVWCILQQIPYGETITYADIARQIAIQQGVLTMSAQAVGGAVGHNPVGIIVPCHRVIGTNGSLTGYAGGIDKKLALLRLEHAAVANTFLPYTEEELFKGEKGKR</sequence>
<evidence type="ECO:0000313" key="13">
    <source>
        <dbReference type="Proteomes" id="UP000016600"/>
    </source>
</evidence>
<keyword evidence="12" id="KW-0238">DNA-binding</keyword>
<evidence type="ECO:0000256" key="5">
    <source>
        <dbReference type="ARBA" id="ARBA00022679"/>
    </source>
</evidence>
<feature type="active site" description="Nucleophile; methyl group acceptor" evidence="9">
    <location>
        <position position="136"/>
    </location>
</feature>
<evidence type="ECO:0000256" key="4">
    <source>
        <dbReference type="ARBA" id="ARBA00022603"/>
    </source>
</evidence>
<dbReference type="NCBIfam" id="TIGR00589">
    <property type="entry name" value="ogt"/>
    <property type="match status" value="1"/>
</dbReference>
<dbReference type="Gene3D" id="3.30.160.70">
    <property type="entry name" value="Methylated DNA-protein cysteine methyltransferase domain"/>
    <property type="match status" value="1"/>
</dbReference>
<evidence type="ECO:0000256" key="3">
    <source>
        <dbReference type="ARBA" id="ARBA00022490"/>
    </source>
</evidence>
<keyword evidence="5 9" id="KW-0808">Transferase</keyword>
<comment type="miscellaneous">
    <text evidence="9">This enzyme catalyzes only one turnover and therefore is not strictly catalytic. According to one definition, an enzyme is a biocatalyst that acts repeatedly and over many reaction cycles.</text>
</comment>
<dbReference type="GO" id="GO:0003908">
    <property type="term" value="F:methylated-DNA-[protein]-cysteine S-methyltransferase activity"/>
    <property type="evidence" value="ECO:0007669"/>
    <property type="project" value="UniProtKB-UniRule"/>
</dbReference>
<dbReference type="FunFam" id="1.10.10.10:FF:000214">
    <property type="entry name" value="Methylated-DNA--protein-cysteine methyltransferase"/>
    <property type="match status" value="1"/>
</dbReference>
<dbReference type="RefSeq" id="WP_021582826.1">
    <property type="nucleotide sequence ID" value="NZ_AWET01000004.1"/>
</dbReference>